<feature type="domain" description="Guanylate cyclase" evidence="8">
    <location>
        <begin position="1617"/>
        <end position="1674"/>
    </location>
</feature>
<keyword evidence="4" id="KW-1133">Transmembrane helix</keyword>
<feature type="region of interest" description="Disordered" evidence="7">
    <location>
        <begin position="584"/>
        <end position="643"/>
    </location>
</feature>
<accession>A0AAD3E0L8</accession>
<proteinExistence type="predicted"/>
<feature type="region of interest" description="Disordered" evidence="7">
    <location>
        <begin position="1247"/>
        <end position="1274"/>
    </location>
</feature>
<dbReference type="Proteomes" id="UP001054857">
    <property type="component" value="Unassembled WGS sequence"/>
</dbReference>
<organism evidence="9 10">
    <name type="scientific">Astrephomene gubernaculifera</name>
    <dbReference type="NCBI Taxonomy" id="47775"/>
    <lineage>
        <taxon>Eukaryota</taxon>
        <taxon>Viridiplantae</taxon>
        <taxon>Chlorophyta</taxon>
        <taxon>core chlorophytes</taxon>
        <taxon>Chlorophyceae</taxon>
        <taxon>CS clade</taxon>
        <taxon>Chlamydomonadales</taxon>
        <taxon>Astrephomenaceae</taxon>
        <taxon>Astrephomene</taxon>
    </lineage>
</organism>
<name>A0AAD3E0L8_9CHLO</name>
<keyword evidence="6" id="KW-0456">Lyase</keyword>
<evidence type="ECO:0000313" key="10">
    <source>
        <dbReference type="Proteomes" id="UP001054857"/>
    </source>
</evidence>
<dbReference type="GO" id="GO:0000166">
    <property type="term" value="F:nucleotide binding"/>
    <property type="evidence" value="ECO:0007669"/>
    <property type="project" value="UniProtKB-KW"/>
</dbReference>
<evidence type="ECO:0000256" key="1">
    <source>
        <dbReference type="ARBA" id="ARBA00004370"/>
    </source>
</evidence>
<feature type="region of interest" description="Disordered" evidence="7">
    <location>
        <begin position="1149"/>
        <end position="1179"/>
    </location>
</feature>
<dbReference type="PROSITE" id="PS50125">
    <property type="entry name" value="GUANYLATE_CYCLASE_2"/>
    <property type="match status" value="2"/>
</dbReference>
<dbReference type="Pfam" id="PF00211">
    <property type="entry name" value="Guanylate_cyc"/>
    <property type="match status" value="2"/>
</dbReference>
<evidence type="ECO:0000259" key="8">
    <source>
        <dbReference type="PROSITE" id="PS50125"/>
    </source>
</evidence>
<feature type="region of interest" description="Disordered" evidence="7">
    <location>
        <begin position="1358"/>
        <end position="1432"/>
    </location>
</feature>
<feature type="region of interest" description="Disordered" evidence="7">
    <location>
        <begin position="540"/>
        <end position="568"/>
    </location>
</feature>
<keyword evidence="2" id="KW-0812">Transmembrane</keyword>
<comment type="caution">
    <text evidence="9">The sequence shown here is derived from an EMBL/GenBank/DDBJ whole genome shotgun (WGS) entry which is preliminary data.</text>
</comment>
<feature type="region of interest" description="Disordered" evidence="7">
    <location>
        <begin position="1843"/>
        <end position="1939"/>
    </location>
</feature>
<feature type="compositionally biased region" description="Pro residues" evidence="7">
    <location>
        <begin position="1419"/>
        <end position="1432"/>
    </location>
</feature>
<dbReference type="InterPro" id="IPR001054">
    <property type="entry name" value="A/G_cyclase"/>
</dbReference>
<feature type="region of interest" description="Disordered" evidence="7">
    <location>
        <begin position="722"/>
        <end position="757"/>
    </location>
</feature>
<feature type="compositionally biased region" description="Polar residues" evidence="7">
    <location>
        <begin position="1364"/>
        <end position="1373"/>
    </location>
</feature>
<keyword evidence="5" id="KW-0472">Membrane</keyword>
<feature type="compositionally biased region" description="Low complexity" evidence="7">
    <location>
        <begin position="610"/>
        <end position="625"/>
    </location>
</feature>
<dbReference type="CDD" id="cd07302">
    <property type="entry name" value="CHD"/>
    <property type="match status" value="2"/>
</dbReference>
<dbReference type="Gene3D" id="3.30.70.1230">
    <property type="entry name" value="Nucleotide cyclase"/>
    <property type="match status" value="2"/>
</dbReference>
<dbReference type="SMART" id="SM00044">
    <property type="entry name" value="CYCc"/>
    <property type="match status" value="1"/>
</dbReference>
<gene>
    <name evidence="9" type="ORF">Agub_g12205</name>
</gene>
<dbReference type="GO" id="GO:0007168">
    <property type="term" value="P:receptor guanylyl cyclase signaling pathway"/>
    <property type="evidence" value="ECO:0007669"/>
    <property type="project" value="TreeGrafter"/>
</dbReference>
<feature type="domain" description="Guanylate cyclase" evidence="8">
    <location>
        <begin position="2053"/>
        <end position="2110"/>
    </location>
</feature>
<dbReference type="PANTHER" id="PTHR11920">
    <property type="entry name" value="GUANYLYL CYCLASE"/>
    <property type="match status" value="1"/>
</dbReference>
<feature type="compositionally biased region" description="Low complexity" evidence="7">
    <location>
        <begin position="1900"/>
        <end position="1913"/>
    </location>
</feature>
<reference evidence="9 10" key="1">
    <citation type="journal article" date="2021" name="Sci. Rep.">
        <title>Genome sequencing of the multicellular alga Astrephomene provides insights into convergent evolution of germ-soma differentiation.</title>
        <authorList>
            <person name="Yamashita S."/>
            <person name="Yamamoto K."/>
            <person name="Matsuzaki R."/>
            <person name="Suzuki S."/>
            <person name="Yamaguchi H."/>
            <person name="Hirooka S."/>
            <person name="Minakuchi Y."/>
            <person name="Miyagishima S."/>
            <person name="Kawachi M."/>
            <person name="Toyoda A."/>
            <person name="Nozaki H."/>
        </authorList>
    </citation>
    <scope>NUCLEOTIDE SEQUENCE [LARGE SCALE GENOMIC DNA]</scope>
    <source>
        <strain evidence="9 10">NIES-4017</strain>
    </source>
</reference>
<feature type="compositionally biased region" description="Low complexity" evidence="7">
    <location>
        <begin position="1930"/>
        <end position="1939"/>
    </location>
</feature>
<dbReference type="GO" id="GO:0004383">
    <property type="term" value="F:guanylate cyclase activity"/>
    <property type="evidence" value="ECO:0007669"/>
    <property type="project" value="TreeGrafter"/>
</dbReference>
<evidence type="ECO:0000256" key="2">
    <source>
        <dbReference type="ARBA" id="ARBA00022692"/>
    </source>
</evidence>
<dbReference type="GO" id="GO:0001653">
    <property type="term" value="F:peptide receptor activity"/>
    <property type="evidence" value="ECO:0007669"/>
    <property type="project" value="TreeGrafter"/>
</dbReference>
<evidence type="ECO:0000256" key="4">
    <source>
        <dbReference type="ARBA" id="ARBA00022989"/>
    </source>
</evidence>
<evidence type="ECO:0000313" key="9">
    <source>
        <dbReference type="EMBL" id="GFR50063.1"/>
    </source>
</evidence>
<feature type="compositionally biased region" description="Gly residues" evidence="7">
    <location>
        <begin position="1261"/>
        <end position="1270"/>
    </location>
</feature>
<protein>
    <recommendedName>
        <fullName evidence="8">Guanylate cyclase domain-containing protein</fullName>
    </recommendedName>
</protein>
<comment type="subcellular location">
    <subcellularLocation>
        <location evidence="1">Membrane</location>
    </subcellularLocation>
</comment>
<evidence type="ECO:0000256" key="7">
    <source>
        <dbReference type="SAM" id="MobiDB-lite"/>
    </source>
</evidence>
<feature type="region of interest" description="Disordered" evidence="7">
    <location>
        <begin position="307"/>
        <end position="336"/>
    </location>
</feature>
<dbReference type="SUPFAM" id="SSF55073">
    <property type="entry name" value="Nucleotide cyclase"/>
    <property type="match status" value="1"/>
</dbReference>
<keyword evidence="10" id="KW-1185">Reference proteome</keyword>
<evidence type="ECO:0000256" key="3">
    <source>
        <dbReference type="ARBA" id="ARBA00022741"/>
    </source>
</evidence>
<dbReference type="EMBL" id="BMAR01000035">
    <property type="protein sequence ID" value="GFR50063.1"/>
    <property type="molecule type" value="Genomic_DNA"/>
</dbReference>
<dbReference type="GO" id="GO:0004016">
    <property type="term" value="F:adenylate cyclase activity"/>
    <property type="evidence" value="ECO:0007669"/>
    <property type="project" value="TreeGrafter"/>
</dbReference>
<dbReference type="PANTHER" id="PTHR11920:SF335">
    <property type="entry name" value="GUANYLATE CYCLASE"/>
    <property type="match status" value="1"/>
</dbReference>
<feature type="compositionally biased region" description="Pro residues" evidence="7">
    <location>
        <begin position="1374"/>
        <end position="1393"/>
    </location>
</feature>
<dbReference type="GO" id="GO:0035556">
    <property type="term" value="P:intracellular signal transduction"/>
    <property type="evidence" value="ECO:0007669"/>
    <property type="project" value="InterPro"/>
</dbReference>
<evidence type="ECO:0000256" key="5">
    <source>
        <dbReference type="ARBA" id="ARBA00023136"/>
    </source>
</evidence>
<keyword evidence="3" id="KW-0547">Nucleotide-binding</keyword>
<dbReference type="InterPro" id="IPR050401">
    <property type="entry name" value="Cyclic_nucleotide_synthase"/>
</dbReference>
<dbReference type="GO" id="GO:0005886">
    <property type="term" value="C:plasma membrane"/>
    <property type="evidence" value="ECO:0007669"/>
    <property type="project" value="TreeGrafter"/>
</dbReference>
<feature type="compositionally biased region" description="Low complexity" evidence="7">
    <location>
        <begin position="1158"/>
        <end position="1168"/>
    </location>
</feature>
<evidence type="ECO:0000256" key="6">
    <source>
        <dbReference type="ARBA" id="ARBA00023239"/>
    </source>
</evidence>
<feature type="compositionally biased region" description="Low complexity" evidence="7">
    <location>
        <begin position="1247"/>
        <end position="1260"/>
    </location>
</feature>
<sequence>MRLRALACCFGLQATKDKDADKHAEAAVTSSSCIATREAVEASTAAARLDTPWTVCLDTASTTMLATSTSPLAILALRFEASLNGLDDASLMSFLECVYLNAALQGKMGATSPQAYYHLLFKEMANAETNLLLEVREAMRSLYGPTCHTPLLAVASVTAGLSATPVQHPSCHQPVPRPPNVAASTYDDGGVVSDGFAESFSSNPDDFTYGHPYSQYRQSGFAGLEGLRLHPCWVYQSSHNTSPRHRRPGVILWHRQPLSWRHSRAVALRSLSLLSHLDSAVTLISSSGRVVYQNAASRRYHGHLLGRPQGPSATPQIIGAGGSAGGDDSPAGVTLTGPDMPSPLAGEPGTPLRDLRVSYLLQRLFSCDVQHLADDMLRAWAAGRTWKRLLHVPPPVGPLHGSRGRVTSPPAAAAAAAAAAAQAVCCRQQVGPAPLLLPQHDDAQWTSPKSAVTAAVVTAEKGVCSGGEGPPAAAASGLTEALLASRETPTGDTGSARTRKSAPEAFAASGASVGIAAAMRGLLSTVPDVISAVDASSMADGGAGNGHAHGQQQTPGDTSPVHSPKRLRGACYPLPAATVRAVFGRSRKPPPPSPLSRSSAGVPQPPIQPPQQQQQQERLQGPQAQSRCLGPAPAGHQPHPSTATLASSSLHLTIRVPQQQQQQTSPVVTPAAAAAAVTTTGSTSSEPRGAAASYLPTLDFTISVDPDAIGIELMDASQTQLTQPSPRLEADTEPEAATAARAGGTAGSMVTPHGASATAGAATAPAGMAMQLKHPKAFQPLAPPAVAVTAATEEHVLTPRCHSMDITHWHRHRLARRDASGLASGGGHDGSMSGMQQLPARAGVQASGRGGAGGAMAVTPVSVDLPMPPRFTGPGTGGSQEDWEQEVRMYRAGRRRCSTEYHCLSMAPGYGGGGSSDEDPLQMSAWRAAIKISQSRRNLATSRTPAPAQSPFLMGAALDIDPFHRSGVRRLVSRRLSTTAQHATTNSGISMPYGSAEVDLSGYAGGSTGAPAASSSVQRLHPYRTVITRTSMEAAITLAASAQRCQVNRSFTGGGTRLPPPLGAPGVADGGGFAGLSRRHAPFRSHLGYTKGPTQATGGIAPPLAVARPSTDHQRFSGVSISGFFCDGDGGDGGLITATTGVMAAATSVSGASQRPSADTAAVATAATSRRQEGGTTSSVLVSYGTSSQESERPGVWEPLVRGVRIPTGAPSLAAAAAVQDEDECWAEDRGLLPRAEARHQALDAATAAADEVAAPSAADGGDGGGGWGRRGQDPMLDASAVQLRADVLPDSEELAKEPAGGGGGCPAAEADAVTGAAAAHMDTAAALIPSGFEGGGGGAGGQTLDPRIVRLLDVGGSPALAPATSQSPTTKGPSPPPPPPRHPQPQPPPPQPHGNTSAAEGLPHNCHHQQPQRLPQPLLSPSPPQPPPPKPACCSGRCRCSSLMLTTHGSLARVREEGHDEESLEASGQLFSIGSGSGEPGMGGVDRLPSPGIPGGVGSAGGGVCGGGGCCGCTSPAAAGLCDVDERCLKWHEVTGAPFVDPITGQRMLLLVQTDVTARVEAERRLVELTAAQTGMLEKMFPRHVLEFVVQQGEAVGAVDFSAHVGEFATAHDMATVLFTEIVGFTAMSKLVPAAAVMSFLSELYSRLDALVDSYGVWKVETAGDCYIVAAGVVQADQDGFHSVVTATTATPATAAGTVTAAAPYDSHCRAPTAGACSYNNGGSTYGGTYGGGSWGGGPGMADSVGGGGEVECGGGRSSRSTGSLPGAWGYSWAGSSTVGAAPAAAPAAAAVESPGTNTAAACPAPVAPCVAPTSSETAAPRVQPVVAAATPVVPATHALHGSVQAASTAPQLHGGRTVGPPPGVSQSHCRMGLLQQQQQQGPCGSVLRGNKPCMSPLRQPQSQPRSRSQPQAGPDPQQHPQQRRFSVAADEPTAAATAPAISAPELPASPALPAAAAAQALPPPVALAPAAAPPPEAAAAAASPSATVVPTAIPTDAAPAVLSADAHAATAATVTATTAAAAAAATAPASTRSPRSRPPDPVLDAEAVFGFAVAILEAARGVRMPHNGEPVQLRVGIHSGPLVSGVIGTKMPKFALFGDTMNTASRMESTCQPGLIQVSAATRALLPHLPLHPTGGVHVKGKGVMETYIYRPSFPAAAATAPADGSQGAALEASAAAAATAAAAQPSPSIAGASAATAAAAAAPSPAAAGSAASGAAGSHRVLVGSVLPAAAGAATEAVRVVAVDASEGPTVGVVLGEET</sequence>
<dbReference type="InterPro" id="IPR029787">
    <property type="entry name" value="Nucleotide_cyclase"/>
</dbReference>